<dbReference type="Proteomes" id="UP000007564">
    <property type="component" value="Chromosome"/>
</dbReference>
<gene>
    <name evidence="2" type="ORF">BN112_1744</name>
</gene>
<dbReference type="PANTHER" id="PTHR33164">
    <property type="entry name" value="TRANSCRIPTIONAL REGULATOR, MARR FAMILY"/>
    <property type="match status" value="1"/>
</dbReference>
<dbReference type="GO" id="GO:0003700">
    <property type="term" value="F:DNA-binding transcription factor activity"/>
    <property type="evidence" value="ECO:0007669"/>
    <property type="project" value="InterPro"/>
</dbReference>
<name>A0A0C6P5Z2_BORBO</name>
<organism evidence="2 3">
    <name type="scientific">Bordetella bronchiseptica 253</name>
    <dbReference type="NCBI Taxonomy" id="568707"/>
    <lineage>
        <taxon>Bacteria</taxon>
        <taxon>Pseudomonadati</taxon>
        <taxon>Pseudomonadota</taxon>
        <taxon>Betaproteobacteria</taxon>
        <taxon>Burkholderiales</taxon>
        <taxon>Alcaligenaceae</taxon>
        <taxon>Bordetella</taxon>
    </lineage>
</organism>
<accession>A0A0C6P5Z2</accession>
<evidence type="ECO:0000313" key="2">
    <source>
        <dbReference type="EMBL" id="CCJ53661.1"/>
    </source>
</evidence>
<dbReference type="GeneID" id="56479599"/>
<dbReference type="KEGG" id="bbh:BN112_1744"/>
<dbReference type="PANTHER" id="PTHR33164:SF95">
    <property type="entry name" value="TRANSCRIPTIONAL REGULATOR"/>
    <property type="match status" value="1"/>
</dbReference>
<dbReference type="EMBL" id="HE965806">
    <property type="protein sequence ID" value="CCJ53661.1"/>
    <property type="molecule type" value="Genomic_DNA"/>
</dbReference>
<protein>
    <submittedName>
        <fullName evidence="2">MarR-family transcriptional regulator</fullName>
    </submittedName>
</protein>
<dbReference type="PROSITE" id="PS50995">
    <property type="entry name" value="HTH_MARR_2"/>
    <property type="match status" value="1"/>
</dbReference>
<dbReference type="SMART" id="SM00347">
    <property type="entry name" value="HTH_MARR"/>
    <property type="match status" value="1"/>
</dbReference>
<dbReference type="Gene3D" id="1.10.10.10">
    <property type="entry name" value="Winged helix-like DNA-binding domain superfamily/Winged helix DNA-binding domain"/>
    <property type="match status" value="1"/>
</dbReference>
<sequence length="161" mass="17703">MPASQDKLDVPPGPYHFSEQVGHLLRRAYQRHVAIFQQTIPDSKLTAAQFVVLCALRDQGACSLVDVVKATAIDQATVRGVIERLKARKLLAVSHDPADRRKVLVTLTPDGRALVEEMVPFAEQITQSTFGGLNPAERVAIVYLLRKMSDADDLVGRQSDS</sequence>
<dbReference type="InterPro" id="IPR036388">
    <property type="entry name" value="WH-like_DNA-bd_sf"/>
</dbReference>
<evidence type="ECO:0000259" key="1">
    <source>
        <dbReference type="PROSITE" id="PS50995"/>
    </source>
</evidence>
<evidence type="ECO:0000313" key="3">
    <source>
        <dbReference type="Proteomes" id="UP000007564"/>
    </source>
</evidence>
<dbReference type="GO" id="GO:0006950">
    <property type="term" value="P:response to stress"/>
    <property type="evidence" value="ECO:0007669"/>
    <property type="project" value="TreeGrafter"/>
</dbReference>
<dbReference type="HOGENOM" id="CLU_083287_4_0_4"/>
<dbReference type="AlphaFoldDB" id="A0A0C6P5Z2"/>
<reference evidence="2 3" key="1">
    <citation type="journal article" date="2012" name="BMC Genomics">
        <title>Comparative genomics of the classical Bordetella subspecies: the evolution and exchange of virulence-associated diversity amongst closely related pathogens.</title>
        <authorList>
            <person name="Park J."/>
            <person name="Zhang Y."/>
            <person name="Buboltz A.M."/>
            <person name="Zhang X."/>
            <person name="Schuster S.C."/>
            <person name="Ahuja U."/>
            <person name="Liu M."/>
            <person name="Miller J.F."/>
            <person name="Sebaihia M."/>
            <person name="Bentley S.D."/>
            <person name="Parkhill J."/>
            <person name="Harvill E.T."/>
        </authorList>
    </citation>
    <scope>NUCLEOTIDE SEQUENCE [LARGE SCALE GENOMIC DNA]</scope>
    <source>
        <strain evidence="2 3">253</strain>
    </source>
</reference>
<dbReference type="OrthoDB" id="9814496at2"/>
<dbReference type="PRINTS" id="PR00598">
    <property type="entry name" value="HTHMARR"/>
</dbReference>
<dbReference type="InterPro" id="IPR000835">
    <property type="entry name" value="HTH_MarR-typ"/>
</dbReference>
<dbReference type="InterPro" id="IPR036390">
    <property type="entry name" value="WH_DNA-bd_sf"/>
</dbReference>
<dbReference type="InterPro" id="IPR039422">
    <property type="entry name" value="MarR/SlyA-like"/>
</dbReference>
<proteinExistence type="predicted"/>
<dbReference type="RefSeq" id="WP_010926293.1">
    <property type="nucleotide sequence ID" value="NC_019382.1"/>
</dbReference>
<dbReference type="Pfam" id="PF01047">
    <property type="entry name" value="MarR"/>
    <property type="match status" value="1"/>
</dbReference>
<dbReference type="SMR" id="A0A0C6P5Z2"/>
<feature type="domain" description="HTH marR-type" evidence="1">
    <location>
        <begin position="18"/>
        <end position="150"/>
    </location>
</feature>
<dbReference type="SUPFAM" id="SSF46785">
    <property type="entry name" value="Winged helix' DNA-binding domain"/>
    <property type="match status" value="1"/>
</dbReference>